<feature type="compositionally biased region" description="Low complexity" evidence="3">
    <location>
        <begin position="85"/>
        <end position="118"/>
    </location>
</feature>
<organism evidence="4 5">
    <name type="scientific">Sporothrix brasiliensis 5110</name>
    <dbReference type="NCBI Taxonomy" id="1398154"/>
    <lineage>
        <taxon>Eukaryota</taxon>
        <taxon>Fungi</taxon>
        <taxon>Dikarya</taxon>
        <taxon>Ascomycota</taxon>
        <taxon>Pezizomycotina</taxon>
        <taxon>Sordariomycetes</taxon>
        <taxon>Sordariomycetidae</taxon>
        <taxon>Ophiostomatales</taxon>
        <taxon>Ophiostomataceae</taxon>
        <taxon>Sporothrix</taxon>
    </lineage>
</organism>
<feature type="compositionally biased region" description="Acidic residues" evidence="3">
    <location>
        <begin position="29"/>
        <end position="44"/>
    </location>
</feature>
<feature type="region of interest" description="Disordered" evidence="3">
    <location>
        <begin position="1"/>
        <end position="202"/>
    </location>
</feature>
<evidence type="ECO:0000256" key="2">
    <source>
        <dbReference type="ARBA" id="ARBA00023163"/>
    </source>
</evidence>
<dbReference type="GeneID" id="63678009"/>
<feature type="compositionally biased region" description="Basic residues" evidence="3">
    <location>
        <begin position="169"/>
        <end position="182"/>
    </location>
</feature>
<keyword evidence="5" id="KW-1185">Reference proteome</keyword>
<evidence type="ECO:0000256" key="1">
    <source>
        <dbReference type="ARBA" id="ARBA00023015"/>
    </source>
</evidence>
<evidence type="ECO:0000313" key="5">
    <source>
        <dbReference type="Proteomes" id="UP000031575"/>
    </source>
</evidence>
<keyword evidence="1" id="KW-0805">Transcription regulation</keyword>
<feature type="compositionally biased region" description="Basic and acidic residues" evidence="3">
    <location>
        <begin position="58"/>
        <end position="84"/>
    </location>
</feature>
<dbReference type="GO" id="GO:0016586">
    <property type="term" value="C:RSC-type complex"/>
    <property type="evidence" value="ECO:0007669"/>
    <property type="project" value="TreeGrafter"/>
</dbReference>
<name>A0A0C2F7V0_9PEZI</name>
<dbReference type="Proteomes" id="UP000031575">
    <property type="component" value="Unassembled WGS sequence"/>
</dbReference>
<accession>A0A0C2F7V0</accession>
<reference evidence="4 5" key="1">
    <citation type="journal article" date="2014" name="BMC Genomics">
        <title>Comparative genomics of the major fungal agents of human and animal Sporotrichosis: Sporothrix schenckii and Sporothrix brasiliensis.</title>
        <authorList>
            <person name="Teixeira M.M."/>
            <person name="de Almeida L.G."/>
            <person name="Kubitschek-Barreira P."/>
            <person name="Alves F.L."/>
            <person name="Kioshima E.S."/>
            <person name="Abadio A.K."/>
            <person name="Fernandes L."/>
            <person name="Derengowski L.S."/>
            <person name="Ferreira K.S."/>
            <person name="Souza R.C."/>
            <person name="Ruiz J.C."/>
            <person name="de Andrade N.C."/>
            <person name="Paes H.C."/>
            <person name="Nicola A.M."/>
            <person name="Albuquerque P."/>
            <person name="Gerber A.L."/>
            <person name="Martins V.P."/>
            <person name="Peconick L.D."/>
            <person name="Neto A.V."/>
            <person name="Chaucanez C.B."/>
            <person name="Silva P.A."/>
            <person name="Cunha O.L."/>
            <person name="de Oliveira F.F."/>
            <person name="dos Santos T.C."/>
            <person name="Barros A.L."/>
            <person name="Soares M.A."/>
            <person name="de Oliveira L.M."/>
            <person name="Marini M.M."/>
            <person name="Villalobos-Duno H."/>
            <person name="Cunha M.M."/>
            <person name="de Hoog S."/>
            <person name="da Silveira J.F."/>
            <person name="Henrissat B."/>
            <person name="Nino-Vega G.A."/>
            <person name="Cisalpino P.S."/>
            <person name="Mora-Montes H.M."/>
            <person name="Almeida S.R."/>
            <person name="Stajich J.E."/>
            <person name="Lopes-Bezerra L.M."/>
            <person name="Vasconcelos A.T."/>
            <person name="Felipe M.S."/>
        </authorList>
    </citation>
    <scope>NUCLEOTIDE SEQUENCE [LARGE SCALE GENOMIC DNA]</scope>
    <source>
        <strain evidence="4 5">5110</strain>
    </source>
</reference>
<dbReference type="PANTHER" id="PTHR22597:SF3">
    <property type="entry name" value="CHROMATIN STRUCTURE-REMODELING COMPLEX SUBUNIT RSC7"/>
    <property type="match status" value="1"/>
</dbReference>
<dbReference type="RefSeq" id="XP_040615128.1">
    <property type="nucleotide sequence ID" value="XM_040763088.1"/>
</dbReference>
<sequence length="626" mass="66632">MVEYGRRSGRAAARRAAAALERTPKNVDPAEDEVMADVTADEAADTTHNDDAQDDAGDDAKDDAKDDAHDKDAQNGDNDNRNGNENENTNNDTADEASAPASGVASAATKSPAASPAPVMMIRRKRLGRPPKNRPPDWDGMVEVPMSESEIAAAQAAALAKERGETLTPRRRGRGGWRGRGGRKGDRQDGHGGPGGGPLQQVIDKDGNVVDIVNDELDLPEDPVGETKVDKDGNLQGGREYRCRTFTVAGRGSRLYMLSTEPARCVGFRDSYLFFTKHKRLYKIIVGDDEKRDMIERDIIPHSYKGRAIGIVTARSVFREFGALIIVGGRRVIDDYTLANEEEGAPPVVEGALADPNDIVVPGEPYNKNQYVAWHGASAVYHASGGGGGGGQGGGGGLVERVGGGGAGGASAHAHTLYKAADAKRRRVAVNDYNWQLEHAREASSFNSMLTAARGTTLAGVYDIHTNLVQYPASMQPQRARAVLVQDGAEAVAGDGADADADATTAFPALSPLVARNFYVADMHLETPPAGIAPAAYDRYRIDDDGGGNNNNAVDNKQADLLAPFQGLAAVPDDIRALLPAECRAAFDAAVDKEQAWFGQWGPEATSMSRREPVIDKAIVPYAMTL</sequence>
<proteinExistence type="predicted"/>
<dbReference type="OrthoDB" id="5598844at2759"/>
<dbReference type="EMBL" id="AWTV01000010">
    <property type="protein sequence ID" value="KIH87118.1"/>
    <property type="molecule type" value="Genomic_DNA"/>
</dbReference>
<protein>
    <submittedName>
        <fullName evidence="4">Chromatin structure-remodeling complex protein RSC7</fullName>
    </submittedName>
</protein>
<gene>
    <name evidence="4" type="ORF">SPBR_04811</name>
</gene>
<dbReference type="Pfam" id="PF08624">
    <property type="entry name" value="CRC_subunit"/>
    <property type="match status" value="1"/>
</dbReference>
<comment type="caution">
    <text evidence="4">The sequence shown here is derived from an EMBL/GenBank/DDBJ whole genome shotgun (WGS) entry which is preliminary data.</text>
</comment>
<dbReference type="InterPro" id="IPR013933">
    <property type="entry name" value="CRC_Rsc7/Swp82"/>
</dbReference>
<keyword evidence="2" id="KW-0804">Transcription</keyword>
<evidence type="ECO:0000313" key="4">
    <source>
        <dbReference type="EMBL" id="KIH87118.1"/>
    </source>
</evidence>
<dbReference type="GO" id="GO:0031490">
    <property type="term" value="F:chromatin DNA binding"/>
    <property type="evidence" value="ECO:0007669"/>
    <property type="project" value="TreeGrafter"/>
</dbReference>
<evidence type="ECO:0000256" key="3">
    <source>
        <dbReference type="SAM" id="MobiDB-lite"/>
    </source>
</evidence>
<dbReference type="HOGENOM" id="CLU_022149_0_0_1"/>
<feature type="compositionally biased region" description="Basic residues" evidence="3">
    <location>
        <begin position="122"/>
        <end position="132"/>
    </location>
</feature>
<dbReference type="PANTHER" id="PTHR22597">
    <property type="entry name" value="POLYCOMB GROUP PROTEIN"/>
    <property type="match status" value="1"/>
</dbReference>
<dbReference type="AlphaFoldDB" id="A0A0C2F7V0"/>
<dbReference type="VEuPathDB" id="FungiDB:SPBR_04811"/>